<name>A0A2T3G3D4_9FIRM</name>
<evidence type="ECO:0000313" key="1">
    <source>
        <dbReference type="EMBL" id="MCB8609860.1"/>
    </source>
</evidence>
<comment type="caution">
    <text evidence="2">The sequence shown here is derived from an EMBL/GenBank/DDBJ whole genome shotgun (WGS) entry which is preliminary data.</text>
</comment>
<protein>
    <submittedName>
        <fullName evidence="2">Uncharacterized protein</fullName>
    </submittedName>
</protein>
<dbReference type="AlphaFoldDB" id="A0A2T3G3D4"/>
<dbReference type="Proteomes" id="UP001198439">
    <property type="component" value="Unassembled WGS sequence"/>
</dbReference>
<accession>A0A2T3G3D4</accession>
<dbReference type="RefSeq" id="WP_022002733.1">
    <property type="nucleotide sequence ID" value="NZ_DBGCOW010000033.1"/>
</dbReference>
<keyword evidence="3" id="KW-1185">Reference proteome</keyword>
<gene>
    <name evidence="2" type="ORF">C7U55_00300</name>
    <name evidence="1" type="ORF">LJD69_04545</name>
</gene>
<dbReference type="EMBL" id="PYLP01000001">
    <property type="protein sequence ID" value="PST42028.1"/>
    <property type="molecule type" value="Genomic_DNA"/>
</dbReference>
<proteinExistence type="predicted"/>
<reference evidence="2" key="2">
    <citation type="journal article" date="2019" name="Int. J. Syst. Evol. Microbiol.">
        <title>Faecalibacillus intestinalis gen. nov., sp. nov. and Faecalibacillus faecis sp. nov., isolated from human faeces.</title>
        <authorList>
            <person name="Seo B."/>
            <person name="Jeon K."/>
            <person name="Baek I."/>
            <person name="Lee Y.M."/>
            <person name="Baek K."/>
            <person name="Ko G."/>
        </authorList>
    </citation>
    <scope>NUCLEOTIDE SEQUENCE</scope>
    <source>
        <strain evidence="2">SNUG30370</strain>
    </source>
</reference>
<organism evidence="2 3">
    <name type="scientific">Faecalibacillus faecis</name>
    <dbReference type="NCBI Taxonomy" id="1982628"/>
    <lineage>
        <taxon>Bacteria</taxon>
        <taxon>Bacillati</taxon>
        <taxon>Bacillota</taxon>
        <taxon>Erysipelotrichia</taxon>
        <taxon>Erysipelotrichales</taxon>
        <taxon>Coprobacillaceae</taxon>
        <taxon>Faecalibacillus</taxon>
    </lineage>
</organism>
<reference evidence="1" key="3">
    <citation type="submission" date="2021-10" db="EMBL/GenBank/DDBJ databases">
        <title>Collection of gut derived symbiotic bacterial strains cultured from healthy donors.</title>
        <authorList>
            <person name="Lin H."/>
            <person name="Littmann E."/>
            <person name="Kohout C."/>
            <person name="Pamer E.G."/>
        </authorList>
    </citation>
    <scope>NUCLEOTIDE SEQUENCE</scope>
    <source>
        <strain evidence="1">DFI.4.48</strain>
    </source>
</reference>
<reference evidence="3" key="1">
    <citation type="submission" date="2018-03" db="EMBL/GenBank/DDBJ databases">
        <title>Lachnoclostridium SNUG30370 gen.nov., sp.nov., isolated from human faeces.</title>
        <authorList>
            <person name="Seo B."/>
            <person name="Jeon K."/>
            <person name="Ko G."/>
        </authorList>
    </citation>
    <scope>NUCLEOTIDE SEQUENCE [LARGE SCALE GENOMIC DNA]</scope>
    <source>
        <strain evidence="3">SNUG30370</strain>
    </source>
</reference>
<evidence type="ECO:0000313" key="2">
    <source>
        <dbReference type="EMBL" id="PST42028.1"/>
    </source>
</evidence>
<dbReference type="EMBL" id="JAJDKZ010000009">
    <property type="protein sequence ID" value="MCB8609860.1"/>
    <property type="molecule type" value="Genomic_DNA"/>
</dbReference>
<evidence type="ECO:0000313" key="3">
    <source>
        <dbReference type="Proteomes" id="UP000241201"/>
    </source>
</evidence>
<dbReference type="GeneID" id="77469543"/>
<sequence length="84" mass="10002">MENLFIEHFLSYEDFRSNKEIQALELNEEDLKVIYQVIDQNRFLLCSEHYLPILFQSIMKKTSVSTSLKLKSLFQNHTSIFLNS</sequence>
<dbReference type="Proteomes" id="UP000241201">
    <property type="component" value="Unassembled WGS sequence"/>
</dbReference>